<protein>
    <submittedName>
        <fullName evidence="1">Uncharacterized protein</fullName>
    </submittedName>
</protein>
<gene>
    <name evidence="1" type="ORF">ElyMa_002821300</name>
</gene>
<dbReference type="AlphaFoldDB" id="A0AAV4HW13"/>
<accession>A0AAV4HW13</accession>
<dbReference type="EMBL" id="BMAT01005847">
    <property type="protein sequence ID" value="GFS00726.1"/>
    <property type="molecule type" value="Genomic_DNA"/>
</dbReference>
<reference evidence="1 2" key="1">
    <citation type="journal article" date="2021" name="Elife">
        <title>Chloroplast acquisition without the gene transfer in kleptoplastic sea slugs, Plakobranchus ocellatus.</title>
        <authorList>
            <person name="Maeda T."/>
            <person name="Takahashi S."/>
            <person name="Yoshida T."/>
            <person name="Shimamura S."/>
            <person name="Takaki Y."/>
            <person name="Nagai Y."/>
            <person name="Toyoda A."/>
            <person name="Suzuki Y."/>
            <person name="Arimoto A."/>
            <person name="Ishii H."/>
            <person name="Satoh N."/>
            <person name="Nishiyama T."/>
            <person name="Hasebe M."/>
            <person name="Maruyama T."/>
            <person name="Minagawa J."/>
            <person name="Obokata J."/>
            <person name="Shigenobu S."/>
        </authorList>
    </citation>
    <scope>NUCLEOTIDE SEQUENCE [LARGE SCALE GENOMIC DNA]</scope>
</reference>
<evidence type="ECO:0000313" key="1">
    <source>
        <dbReference type="EMBL" id="GFS00726.1"/>
    </source>
</evidence>
<comment type="caution">
    <text evidence="1">The sequence shown here is derived from an EMBL/GenBank/DDBJ whole genome shotgun (WGS) entry which is preliminary data.</text>
</comment>
<organism evidence="1 2">
    <name type="scientific">Elysia marginata</name>
    <dbReference type="NCBI Taxonomy" id="1093978"/>
    <lineage>
        <taxon>Eukaryota</taxon>
        <taxon>Metazoa</taxon>
        <taxon>Spiralia</taxon>
        <taxon>Lophotrochozoa</taxon>
        <taxon>Mollusca</taxon>
        <taxon>Gastropoda</taxon>
        <taxon>Heterobranchia</taxon>
        <taxon>Euthyneura</taxon>
        <taxon>Panpulmonata</taxon>
        <taxon>Sacoglossa</taxon>
        <taxon>Placobranchoidea</taxon>
        <taxon>Plakobranchidae</taxon>
        <taxon>Elysia</taxon>
    </lineage>
</organism>
<evidence type="ECO:0000313" key="2">
    <source>
        <dbReference type="Proteomes" id="UP000762676"/>
    </source>
</evidence>
<proteinExistence type="predicted"/>
<dbReference type="Proteomes" id="UP000762676">
    <property type="component" value="Unassembled WGS sequence"/>
</dbReference>
<name>A0AAV4HW13_9GAST</name>
<sequence>MEKKNVFNKWSEISALYHDDKGTPPIISYDNEGPHIPEEKVQKATKKMKKGRTERPEDIPSEMLTAQSEFEVKVETKLFNTTHATSEIPTGLKTSVNIAVSTTTRRS</sequence>
<keyword evidence="2" id="KW-1185">Reference proteome</keyword>